<dbReference type="SUPFAM" id="SSF53448">
    <property type="entry name" value="Nucleotide-diphospho-sugar transferases"/>
    <property type="match status" value="1"/>
</dbReference>
<dbReference type="InterPro" id="IPR025877">
    <property type="entry name" value="MobA-like_NTP_Trfase"/>
</dbReference>
<evidence type="ECO:0000256" key="2">
    <source>
        <dbReference type="ARBA" id="ARBA00022695"/>
    </source>
</evidence>
<evidence type="ECO:0000256" key="3">
    <source>
        <dbReference type="ARBA" id="ARBA00022842"/>
    </source>
</evidence>
<proteinExistence type="predicted"/>
<keyword evidence="3" id="KW-0460">Magnesium</keyword>
<dbReference type="GO" id="GO:0016779">
    <property type="term" value="F:nucleotidyltransferase activity"/>
    <property type="evidence" value="ECO:0007669"/>
    <property type="project" value="UniProtKB-KW"/>
</dbReference>
<sequence>MLAAGLGRRMQASDNDPPKPLTEIGGITLLDRMLTRLADFGVTRVVINLHHKPEMIEAHLLDADYPFEIVFSDERACLMETGGGVLQALHHLGDAPFFVCNADVLWLDNAPDNTLTALDRLAGSFDPDQMDACLLLAARDKCSGYEGAGDFTFTSKMDISDGKIERLKGEQARAHSAETSTVPCAPVATQINAGVYAGFYVGVYAGVQIVSPSLFDKTPDAVRSQPFSFNILWDEALVGARLFGCSLDGTWLHVGTPEGVRDAERILQEKNL</sequence>
<organism evidence="5 6">
    <name type="scientific">alpha proteobacterium IMCC14465</name>
    <dbReference type="NCBI Taxonomy" id="1220535"/>
    <lineage>
        <taxon>Bacteria</taxon>
        <taxon>Pseudomonadati</taxon>
        <taxon>Pseudomonadota</taxon>
        <taxon>Alphaproteobacteria</taxon>
        <taxon>PS1 clade</taxon>
    </lineage>
</organism>
<keyword evidence="6" id="KW-1185">Reference proteome</keyword>
<dbReference type="STRING" id="1220535.IMCC14465_07480"/>
<evidence type="ECO:0000259" key="4">
    <source>
        <dbReference type="Pfam" id="PF12804"/>
    </source>
</evidence>
<feature type="domain" description="MobA-like NTP transferase" evidence="4">
    <location>
        <begin position="2"/>
        <end position="109"/>
    </location>
</feature>
<comment type="caution">
    <text evidence="5">The sequence shown here is derived from an EMBL/GenBank/DDBJ whole genome shotgun (WGS) entry which is preliminary data.</text>
</comment>
<keyword evidence="2" id="KW-0548">Nucleotidyltransferase</keyword>
<name>J9DV99_9PROT</name>
<dbReference type="InterPro" id="IPR029044">
    <property type="entry name" value="Nucleotide-diphossugar_trans"/>
</dbReference>
<dbReference type="AlphaFoldDB" id="J9DV99"/>
<evidence type="ECO:0000313" key="5">
    <source>
        <dbReference type="EMBL" id="EJW20952.1"/>
    </source>
</evidence>
<dbReference type="PANTHER" id="PTHR43584">
    <property type="entry name" value="NUCLEOTIDYL TRANSFERASE"/>
    <property type="match status" value="1"/>
</dbReference>
<dbReference type="InterPro" id="IPR050065">
    <property type="entry name" value="GlmU-like"/>
</dbReference>
<dbReference type="PANTHER" id="PTHR43584:SF8">
    <property type="entry name" value="N-ACETYLMURAMATE ALPHA-1-PHOSPHATE URIDYLYLTRANSFERASE"/>
    <property type="match status" value="1"/>
</dbReference>
<evidence type="ECO:0000256" key="1">
    <source>
        <dbReference type="ARBA" id="ARBA00022679"/>
    </source>
</evidence>
<dbReference type="eggNOG" id="COG1208">
    <property type="taxonomic scope" value="Bacteria"/>
</dbReference>
<dbReference type="CDD" id="cd06422">
    <property type="entry name" value="NTP_transferase_like_1"/>
    <property type="match status" value="1"/>
</dbReference>
<gene>
    <name evidence="5" type="ORF">IMCC14465_07480</name>
</gene>
<evidence type="ECO:0000313" key="6">
    <source>
        <dbReference type="Proteomes" id="UP000004836"/>
    </source>
</evidence>
<dbReference type="Gene3D" id="3.90.550.10">
    <property type="entry name" value="Spore Coat Polysaccharide Biosynthesis Protein SpsA, Chain A"/>
    <property type="match status" value="1"/>
</dbReference>
<keyword evidence="1" id="KW-0808">Transferase</keyword>
<dbReference type="EMBL" id="ALYF01000003">
    <property type="protein sequence ID" value="EJW20952.1"/>
    <property type="molecule type" value="Genomic_DNA"/>
</dbReference>
<reference evidence="5 6" key="1">
    <citation type="journal article" date="2012" name="J. Bacteriol.">
        <title>Genome Sequence of Strain IMCC14465, Isolated from the East Sea, Belonging to the PS1 Clade of Alphaproteobacteria.</title>
        <authorList>
            <person name="Yang S.J."/>
            <person name="Kang I."/>
            <person name="Cho J.C."/>
        </authorList>
    </citation>
    <scope>NUCLEOTIDE SEQUENCE [LARGE SCALE GENOMIC DNA]</scope>
    <source>
        <strain evidence="5 6">IMCC14465</strain>
    </source>
</reference>
<dbReference type="Pfam" id="PF12804">
    <property type="entry name" value="NTP_transf_3"/>
    <property type="match status" value="1"/>
</dbReference>
<accession>J9DV99</accession>
<dbReference type="Proteomes" id="UP000004836">
    <property type="component" value="Unassembled WGS sequence"/>
</dbReference>
<protein>
    <recommendedName>
        <fullName evidence="4">MobA-like NTP transferase domain-containing protein</fullName>
    </recommendedName>
</protein>